<evidence type="ECO:0000313" key="6">
    <source>
        <dbReference type="Proteomes" id="UP000632339"/>
    </source>
</evidence>
<dbReference type="PROSITE" id="PS00070">
    <property type="entry name" value="ALDEHYDE_DEHYDR_CYS"/>
    <property type="match status" value="1"/>
</dbReference>
<dbReference type="Gene3D" id="3.40.605.10">
    <property type="entry name" value="Aldehyde Dehydrogenase, Chain A, domain 1"/>
    <property type="match status" value="1"/>
</dbReference>
<evidence type="ECO:0000259" key="4">
    <source>
        <dbReference type="Pfam" id="PF00171"/>
    </source>
</evidence>
<evidence type="ECO:0000313" key="5">
    <source>
        <dbReference type="EMBL" id="GGN13806.1"/>
    </source>
</evidence>
<accession>A0ABQ2IJ69</accession>
<sequence length="455" mass="49214">MGIVSINPATGSEIKTYEELDFKSVVTKIEEVQKSWEHWKTSSHENRSKLLQTMAGVLRKRQHELSVLMANEMGKPVTQGIGEIEKCAVCCEYYAANGAKYLADRPVDTEASKSYVSFQPLGVILAVMPWNFPFWQVFRFLAPALAAGNCGILKHASNVPGCALAIQSIVEESGFPKNVFVTLLIGSGQVSKIIEHPVVKAVTLTGSTNAGIKVATAASSVLKKTVLELGGSDAYVVLEDADLELAAEACVESRLINSGQSCIAGKRFVVVKKVLERFTELFLAKMSAKRMGDPLDESTDVGPQARQDLRDELHGQVIRSIEKGARCILGGQVPEGNNAFYPPTILTDVKPGMPGYDEELFGPVASIITAEDEADAVRIANDSIFGLGSGVFTQDIARGERIASVELQAGSSYVNHRVLSDPRLPFGGVKTSGYGRELSDFGIHEFVNIKTVYIK</sequence>
<proteinExistence type="inferred from homology"/>
<dbReference type="PANTHER" id="PTHR43217:SF1">
    <property type="entry name" value="SUCCINATE SEMIALDEHYDE DEHYDROGENASE [NAD(P)+] SAD"/>
    <property type="match status" value="1"/>
</dbReference>
<feature type="domain" description="Aldehyde dehydrogenase" evidence="4">
    <location>
        <begin position="5"/>
        <end position="452"/>
    </location>
</feature>
<dbReference type="InterPro" id="IPR016162">
    <property type="entry name" value="Ald_DH_N"/>
</dbReference>
<keyword evidence="2" id="KW-0521">NADP</keyword>
<gene>
    <name evidence="5" type="ORF">GCM10010967_57480</name>
</gene>
<organism evidence="5 6">
    <name type="scientific">Dyadobacter beijingensis</name>
    <dbReference type="NCBI Taxonomy" id="365489"/>
    <lineage>
        <taxon>Bacteria</taxon>
        <taxon>Pseudomonadati</taxon>
        <taxon>Bacteroidota</taxon>
        <taxon>Cytophagia</taxon>
        <taxon>Cytophagales</taxon>
        <taxon>Spirosomataceae</taxon>
        <taxon>Dyadobacter</taxon>
    </lineage>
</organism>
<protein>
    <submittedName>
        <fullName evidence="5">Succinate-semialdehyde dehydrogenase</fullName>
    </submittedName>
</protein>
<dbReference type="Gene3D" id="3.40.309.10">
    <property type="entry name" value="Aldehyde Dehydrogenase, Chain A, domain 2"/>
    <property type="match status" value="1"/>
</dbReference>
<dbReference type="InterPro" id="IPR016161">
    <property type="entry name" value="Ald_DH/histidinol_DH"/>
</dbReference>
<dbReference type="Pfam" id="PF00171">
    <property type="entry name" value="Aldedh"/>
    <property type="match status" value="1"/>
</dbReference>
<comment type="similarity">
    <text evidence="1">Belongs to the aldehyde dehydrogenase family.</text>
</comment>
<dbReference type="CDD" id="cd07100">
    <property type="entry name" value="ALDH_SSADH1_GabD1"/>
    <property type="match status" value="1"/>
</dbReference>
<evidence type="ECO:0000256" key="3">
    <source>
        <dbReference type="ARBA" id="ARBA00023002"/>
    </source>
</evidence>
<dbReference type="InterPro" id="IPR044148">
    <property type="entry name" value="ALDH_GabD1-like"/>
</dbReference>
<dbReference type="SUPFAM" id="SSF53720">
    <property type="entry name" value="ALDH-like"/>
    <property type="match status" value="1"/>
</dbReference>
<evidence type="ECO:0000256" key="2">
    <source>
        <dbReference type="ARBA" id="ARBA00022857"/>
    </source>
</evidence>
<comment type="caution">
    <text evidence="5">The sequence shown here is derived from an EMBL/GenBank/DDBJ whole genome shotgun (WGS) entry which is preliminary data.</text>
</comment>
<dbReference type="PANTHER" id="PTHR43217">
    <property type="entry name" value="SUCCINATE SEMIALDEHYDE DEHYDROGENASE [NAD(P)+] SAD"/>
    <property type="match status" value="1"/>
</dbReference>
<reference evidence="6" key="1">
    <citation type="journal article" date="2019" name="Int. J. Syst. Evol. Microbiol.">
        <title>The Global Catalogue of Microorganisms (GCM) 10K type strain sequencing project: providing services to taxonomists for standard genome sequencing and annotation.</title>
        <authorList>
            <consortium name="The Broad Institute Genomics Platform"/>
            <consortium name="The Broad Institute Genome Sequencing Center for Infectious Disease"/>
            <person name="Wu L."/>
            <person name="Ma J."/>
        </authorList>
    </citation>
    <scope>NUCLEOTIDE SEQUENCE [LARGE SCALE GENOMIC DNA]</scope>
    <source>
        <strain evidence="6">CGMCC 1.6375</strain>
    </source>
</reference>
<dbReference type="InterPro" id="IPR015590">
    <property type="entry name" value="Aldehyde_DH_dom"/>
</dbReference>
<keyword evidence="3" id="KW-0560">Oxidoreductase</keyword>
<dbReference type="InterPro" id="IPR047110">
    <property type="entry name" value="GABD/Sad-like"/>
</dbReference>
<dbReference type="Proteomes" id="UP000632339">
    <property type="component" value="Unassembled WGS sequence"/>
</dbReference>
<dbReference type="EMBL" id="BMLI01000004">
    <property type="protein sequence ID" value="GGN13806.1"/>
    <property type="molecule type" value="Genomic_DNA"/>
</dbReference>
<dbReference type="InterPro" id="IPR016160">
    <property type="entry name" value="Ald_DH_CS_CYS"/>
</dbReference>
<keyword evidence="6" id="KW-1185">Reference proteome</keyword>
<dbReference type="RefSeq" id="WP_019945454.1">
    <property type="nucleotide sequence ID" value="NZ_BMLI01000004.1"/>
</dbReference>
<dbReference type="InterPro" id="IPR016163">
    <property type="entry name" value="Ald_DH_C"/>
</dbReference>
<evidence type="ECO:0000256" key="1">
    <source>
        <dbReference type="ARBA" id="ARBA00009986"/>
    </source>
</evidence>
<name>A0ABQ2IJ69_9BACT</name>